<dbReference type="SUPFAM" id="SSF161098">
    <property type="entry name" value="MetI-like"/>
    <property type="match status" value="1"/>
</dbReference>
<dbReference type="InterPro" id="IPR035906">
    <property type="entry name" value="MetI-like_sf"/>
</dbReference>
<dbReference type="InterPro" id="IPR025966">
    <property type="entry name" value="OppC_N"/>
</dbReference>
<dbReference type="CDD" id="cd06261">
    <property type="entry name" value="TM_PBP2"/>
    <property type="match status" value="1"/>
</dbReference>
<evidence type="ECO:0000256" key="6">
    <source>
        <dbReference type="ARBA" id="ARBA00023136"/>
    </source>
</evidence>
<dbReference type="Proteomes" id="UP001242045">
    <property type="component" value="Unassembled WGS sequence"/>
</dbReference>
<evidence type="ECO:0000256" key="3">
    <source>
        <dbReference type="ARBA" id="ARBA00022475"/>
    </source>
</evidence>
<accession>A0AAW8D050</accession>
<dbReference type="InterPro" id="IPR050366">
    <property type="entry name" value="BP-dependent_transpt_permease"/>
</dbReference>
<feature type="transmembrane region" description="Helical" evidence="7">
    <location>
        <begin position="29"/>
        <end position="56"/>
    </location>
</feature>
<evidence type="ECO:0000256" key="7">
    <source>
        <dbReference type="RuleBase" id="RU363032"/>
    </source>
</evidence>
<dbReference type="EMBL" id="JAUSRD010000006">
    <property type="protein sequence ID" value="MDP9893819.1"/>
    <property type="molecule type" value="Genomic_DNA"/>
</dbReference>
<dbReference type="PANTHER" id="PTHR43386:SF6">
    <property type="entry name" value="ABC TRANSPORTER PERMEASE PROTEIN"/>
    <property type="match status" value="1"/>
</dbReference>
<dbReference type="GO" id="GO:0005886">
    <property type="term" value="C:plasma membrane"/>
    <property type="evidence" value="ECO:0007669"/>
    <property type="project" value="UniProtKB-SubCell"/>
</dbReference>
<feature type="transmembrane region" description="Helical" evidence="7">
    <location>
        <begin position="157"/>
        <end position="181"/>
    </location>
</feature>
<keyword evidence="5 7" id="KW-1133">Transmembrane helix</keyword>
<dbReference type="AlphaFoldDB" id="A0AAW8D050"/>
<dbReference type="Pfam" id="PF12911">
    <property type="entry name" value="OppC_N"/>
    <property type="match status" value="1"/>
</dbReference>
<feature type="transmembrane region" description="Helical" evidence="7">
    <location>
        <begin position="274"/>
        <end position="297"/>
    </location>
</feature>
<dbReference type="GO" id="GO:0055085">
    <property type="term" value="P:transmembrane transport"/>
    <property type="evidence" value="ECO:0007669"/>
    <property type="project" value="InterPro"/>
</dbReference>
<dbReference type="RefSeq" id="WP_307645088.1">
    <property type="nucleotide sequence ID" value="NZ_JAUSRD010000006.1"/>
</dbReference>
<reference evidence="9" key="1">
    <citation type="submission" date="2023-07" db="EMBL/GenBank/DDBJ databases">
        <title>Sorghum-associated microbial communities from plants grown in Nebraska, USA.</title>
        <authorList>
            <person name="Schachtman D."/>
        </authorList>
    </citation>
    <scope>NUCLEOTIDE SEQUENCE</scope>
    <source>
        <strain evidence="9">DS3754</strain>
    </source>
</reference>
<keyword evidence="2 7" id="KW-0813">Transport</keyword>
<feature type="transmembrane region" description="Helical" evidence="7">
    <location>
        <begin position="111"/>
        <end position="137"/>
    </location>
</feature>
<dbReference type="InterPro" id="IPR000515">
    <property type="entry name" value="MetI-like"/>
</dbReference>
<protein>
    <submittedName>
        <fullName evidence="9">Peptide/nickel transport system permease protein</fullName>
    </submittedName>
</protein>
<evidence type="ECO:0000256" key="2">
    <source>
        <dbReference type="ARBA" id="ARBA00022448"/>
    </source>
</evidence>
<keyword evidence="6 7" id="KW-0472">Membrane</keyword>
<feature type="transmembrane region" description="Helical" evidence="7">
    <location>
        <begin position="230"/>
        <end position="254"/>
    </location>
</feature>
<comment type="similarity">
    <text evidence="7">Belongs to the binding-protein-dependent transport system permease family.</text>
</comment>
<comment type="subcellular location">
    <subcellularLocation>
        <location evidence="1 7">Cell membrane</location>
        <topology evidence="1 7">Multi-pass membrane protein</topology>
    </subcellularLocation>
</comment>
<feature type="domain" description="ABC transmembrane type-1" evidence="8">
    <location>
        <begin position="113"/>
        <end position="297"/>
    </location>
</feature>
<dbReference type="PANTHER" id="PTHR43386">
    <property type="entry name" value="OLIGOPEPTIDE TRANSPORT SYSTEM PERMEASE PROTEIN APPC"/>
    <property type="match status" value="1"/>
</dbReference>
<proteinExistence type="inferred from homology"/>
<keyword evidence="3" id="KW-1003">Cell membrane</keyword>
<dbReference type="Pfam" id="PF00528">
    <property type="entry name" value="BPD_transp_1"/>
    <property type="match status" value="1"/>
</dbReference>
<evidence type="ECO:0000256" key="4">
    <source>
        <dbReference type="ARBA" id="ARBA00022692"/>
    </source>
</evidence>
<evidence type="ECO:0000313" key="9">
    <source>
        <dbReference type="EMBL" id="MDP9893819.1"/>
    </source>
</evidence>
<comment type="caution">
    <text evidence="9">The sequence shown here is derived from an EMBL/GenBank/DDBJ whole genome shotgun (WGS) entry which is preliminary data.</text>
</comment>
<evidence type="ECO:0000259" key="8">
    <source>
        <dbReference type="PROSITE" id="PS50928"/>
    </source>
</evidence>
<dbReference type="PROSITE" id="PS50928">
    <property type="entry name" value="ABC_TM1"/>
    <property type="match status" value="1"/>
</dbReference>
<evidence type="ECO:0000256" key="1">
    <source>
        <dbReference type="ARBA" id="ARBA00004651"/>
    </source>
</evidence>
<evidence type="ECO:0000313" key="10">
    <source>
        <dbReference type="Proteomes" id="UP001242045"/>
    </source>
</evidence>
<gene>
    <name evidence="9" type="ORF">J2W31_002934</name>
</gene>
<keyword evidence="4 7" id="KW-0812">Transmembrane</keyword>
<sequence length="313" mass="33430">MTSISLTADTVETAAAAPHRRKPSLLRRVFANAAVRTGSVLLCLMVVLAVAAPWLYTIDPNAMDPANSHLSPGAHAEFTTLAGDSFQRFFPMGTDSMGRDIWSRTAYGARISLSVGVAVALGSIALGMLVGMVAGYFRRLDGTIMRVMDGMMAIPGILFAIVLVAVWRPSLWTVILAIVVPETPRVARLVRSVVLSVREEPYVEAAIALDTPAWKLMLRHILPNTVAPLIVQGTFVCAAAMLAEAVMSFLGIGLPSDVPTWGNIMSEGRAYFTSHPSTVLLPGVFLAATVLAVNMLGDGLRDALDPKFNKRGS</sequence>
<evidence type="ECO:0000256" key="5">
    <source>
        <dbReference type="ARBA" id="ARBA00022989"/>
    </source>
</evidence>
<organism evidence="9 10">
    <name type="scientific">Variovorax boronicumulans</name>
    <dbReference type="NCBI Taxonomy" id="436515"/>
    <lineage>
        <taxon>Bacteria</taxon>
        <taxon>Pseudomonadati</taxon>
        <taxon>Pseudomonadota</taxon>
        <taxon>Betaproteobacteria</taxon>
        <taxon>Burkholderiales</taxon>
        <taxon>Comamonadaceae</taxon>
        <taxon>Variovorax</taxon>
    </lineage>
</organism>
<name>A0AAW8D050_9BURK</name>
<dbReference type="Gene3D" id="1.10.3720.10">
    <property type="entry name" value="MetI-like"/>
    <property type="match status" value="1"/>
</dbReference>